<dbReference type="InterPro" id="IPR012818">
    <property type="entry name" value="CbiE"/>
</dbReference>
<dbReference type="eggNOG" id="COG2241">
    <property type="taxonomic scope" value="Bacteria"/>
</dbReference>
<evidence type="ECO:0000313" key="8">
    <source>
        <dbReference type="EMBL" id="EFD94800.1"/>
    </source>
</evidence>
<evidence type="ECO:0000313" key="11">
    <source>
        <dbReference type="Proteomes" id="UP000004018"/>
    </source>
</evidence>
<dbReference type="CDD" id="cd11644">
    <property type="entry name" value="Precorrin-6Y-MT"/>
    <property type="match status" value="1"/>
</dbReference>
<keyword evidence="5" id="KW-0949">S-adenosyl-L-methionine</keyword>
<dbReference type="InterPro" id="IPR025714">
    <property type="entry name" value="Methyltranfer_dom"/>
</dbReference>
<organism evidence="8 10">
    <name type="scientific">Megasphaera lornae</name>
    <dbReference type="NCBI Taxonomy" id="1000568"/>
    <lineage>
        <taxon>Bacteria</taxon>
        <taxon>Bacillati</taxon>
        <taxon>Bacillota</taxon>
        <taxon>Negativicutes</taxon>
        <taxon>Veillonellales</taxon>
        <taxon>Veillonellaceae</taxon>
        <taxon>Megasphaera</taxon>
    </lineage>
</organism>
<dbReference type="eggNOG" id="COG2242">
    <property type="taxonomic scope" value="Bacteria"/>
</dbReference>
<dbReference type="InterPro" id="IPR000878">
    <property type="entry name" value="4pyrrol_Mease"/>
</dbReference>
<feature type="domain" description="Methyltransferase" evidence="7">
    <location>
        <begin position="243"/>
        <end position="304"/>
    </location>
</feature>
<dbReference type="RefSeq" id="WP_007390838.1">
    <property type="nucleotide sequence ID" value="NZ_ADGP01000003.1"/>
</dbReference>
<dbReference type="InterPro" id="IPR029063">
    <property type="entry name" value="SAM-dependent_MTases_sf"/>
</dbReference>
<dbReference type="SUPFAM" id="SSF53790">
    <property type="entry name" value="Tetrapyrrole methylase"/>
    <property type="match status" value="1"/>
</dbReference>
<evidence type="ECO:0000259" key="7">
    <source>
        <dbReference type="Pfam" id="PF13847"/>
    </source>
</evidence>
<reference evidence="9 11" key="3">
    <citation type="submission" date="2011-04" db="EMBL/GenBank/DDBJ databases">
        <authorList>
            <person name="Harkins D.M."/>
            <person name="Madupu R."/>
            <person name="Durkin A.S."/>
            <person name="Torralba M."/>
            <person name="Methe B."/>
            <person name="Sutton G.G."/>
            <person name="Nelson K.E."/>
        </authorList>
    </citation>
    <scope>NUCLEOTIDE SEQUENCE [LARGE SCALE GENOMIC DNA]</scope>
    <source>
        <strain evidence="9 11">UPII 199-6</strain>
    </source>
</reference>
<sequence>MKIYVIGMGPGNPDLLTGEAQHAIAHSAVIIGDARMTAMIAPQDKTIYTTIHVQEIKNYIRRVQKGPIAILVSGDVGFYSLAALLPSSPGYEVQRICGISSLVYLASKLNIPWQDIYCVSRHGRQASVSAAVHAHEKVFCLTGGTQTVATICQELCRAGLGHVQVTAGENLSYSSEKIQQGNAAELCASPFRDPSVLLIENTVSPSKAYPFYGIPDTAFCRGRVPLTKREIRAVAMSFLMIRPGQAVYDIGCGSGSCTVEAARMTMDGTVYAIDKNPEAMALTKKNVARFSLGNVIMLQGIAPDILAQIPEPPAYAFIGGSGGNIKAILDWLYTANPMCRIVITAITLETVGAITSYYAEQPLYTLEITQLQAARSRAAGRYHIMTGENPVYIFSAVRKEAPYENL</sequence>
<dbReference type="CDD" id="cd02440">
    <property type="entry name" value="AdoMet_MTases"/>
    <property type="match status" value="1"/>
</dbReference>
<evidence type="ECO:0000256" key="1">
    <source>
        <dbReference type="ARBA" id="ARBA00004953"/>
    </source>
</evidence>
<dbReference type="InterPro" id="IPR014777">
    <property type="entry name" value="4pyrrole_Mease_sub1"/>
</dbReference>
<evidence type="ECO:0000313" key="10">
    <source>
        <dbReference type="Proteomes" id="UP000003242"/>
    </source>
</evidence>
<dbReference type="GO" id="GO:0008276">
    <property type="term" value="F:protein methyltransferase activity"/>
    <property type="evidence" value="ECO:0007669"/>
    <property type="project" value="InterPro"/>
</dbReference>
<dbReference type="UniPathway" id="UPA00148"/>
<evidence type="ECO:0000256" key="2">
    <source>
        <dbReference type="ARBA" id="ARBA00022573"/>
    </source>
</evidence>
<dbReference type="Gene3D" id="3.40.1010.10">
    <property type="entry name" value="Cobalt-precorrin-4 Transmethylase, Domain 1"/>
    <property type="match status" value="1"/>
</dbReference>
<dbReference type="PANTHER" id="PTHR43182">
    <property type="entry name" value="COBALT-PRECORRIN-6B C(15)-METHYLTRANSFERASE (DECARBOXYLATING)"/>
    <property type="match status" value="1"/>
</dbReference>
<dbReference type="GO" id="GO:0032259">
    <property type="term" value="P:methylation"/>
    <property type="evidence" value="ECO:0007669"/>
    <property type="project" value="UniProtKB-KW"/>
</dbReference>
<dbReference type="InterPro" id="IPR035996">
    <property type="entry name" value="4pyrrol_Methylase_sf"/>
</dbReference>
<dbReference type="NCBIfam" id="TIGR02469">
    <property type="entry name" value="CbiT"/>
    <property type="match status" value="1"/>
</dbReference>
<dbReference type="InterPro" id="IPR050714">
    <property type="entry name" value="Cobalamin_biosynth_MTase"/>
</dbReference>
<protein>
    <submittedName>
        <fullName evidence="8">Precorrin-6Y C5,15-methyltransferase (Decarboxylating), CbiT subunit</fullName>
        <ecNumber evidence="8">2.1.1.132</ecNumber>
    </submittedName>
</protein>
<dbReference type="Pfam" id="PF00590">
    <property type="entry name" value="TP_methylase"/>
    <property type="match status" value="1"/>
</dbReference>
<dbReference type="AlphaFoldDB" id="D3LSL3"/>
<dbReference type="NCBIfam" id="TIGR02467">
    <property type="entry name" value="CbiE"/>
    <property type="match status" value="1"/>
</dbReference>
<evidence type="ECO:0000256" key="4">
    <source>
        <dbReference type="ARBA" id="ARBA00022679"/>
    </source>
</evidence>
<keyword evidence="4 8" id="KW-0808">Transferase</keyword>
<dbReference type="STRING" id="699218.HMPREF0889_0952"/>
<dbReference type="Proteomes" id="UP000004018">
    <property type="component" value="Unassembled WGS sequence"/>
</dbReference>
<keyword evidence="11" id="KW-1185">Reference proteome</keyword>
<name>D3LSL3_9FIRM</name>
<dbReference type="GO" id="GO:0046025">
    <property type="term" value="F:precorrin-6Y C5,15-methyltransferase (decarboxylating) activity"/>
    <property type="evidence" value="ECO:0007669"/>
    <property type="project" value="UniProtKB-EC"/>
</dbReference>
<dbReference type="EMBL" id="ADGP01000003">
    <property type="protein sequence ID" value="EFD94800.1"/>
    <property type="molecule type" value="Genomic_DNA"/>
</dbReference>
<evidence type="ECO:0000256" key="3">
    <source>
        <dbReference type="ARBA" id="ARBA00022603"/>
    </source>
</evidence>
<dbReference type="GO" id="GO:0009236">
    <property type="term" value="P:cobalamin biosynthetic process"/>
    <property type="evidence" value="ECO:0007669"/>
    <property type="project" value="UniProtKB-UniPathway"/>
</dbReference>
<dbReference type="SUPFAM" id="SSF53335">
    <property type="entry name" value="S-adenosyl-L-methionine-dependent methyltransferases"/>
    <property type="match status" value="1"/>
</dbReference>
<dbReference type="Pfam" id="PF13847">
    <property type="entry name" value="Methyltransf_31"/>
    <property type="match status" value="1"/>
</dbReference>
<dbReference type="EC" id="2.1.1.132" evidence="8"/>
<dbReference type="Gene3D" id="3.30.950.10">
    <property type="entry name" value="Methyltransferase, Cobalt-precorrin-4 Transmethylase, Domain 2"/>
    <property type="match status" value="1"/>
</dbReference>
<accession>D3LSL3</accession>
<dbReference type="Proteomes" id="UP000003242">
    <property type="component" value="Unassembled WGS sequence"/>
</dbReference>
<dbReference type="InterPro" id="IPR014776">
    <property type="entry name" value="4pyrrole_Mease_sub2"/>
</dbReference>
<evidence type="ECO:0000259" key="6">
    <source>
        <dbReference type="Pfam" id="PF00590"/>
    </source>
</evidence>
<comment type="pathway">
    <text evidence="1">Cofactor biosynthesis; adenosylcobalamin biosynthesis.</text>
</comment>
<dbReference type="Gene3D" id="3.40.50.150">
    <property type="entry name" value="Vaccinia Virus protein VP39"/>
    <property type="match status" value="1"/>
</dbReference>
<dbReference type="OrthoDB" id="9780707at2"/>
<dbReference type="InterPro" id="IPR014008">
    <property type="entry name" value="Cbl_synth_MTase_CbiT"/>
</dbReference>
<gene>
    <name evidence="8" type="primary">cbiT</name>
    <name evidence="8" type="ORF">HMPREF0889_0952</name>
    <name evidence="9" type="ORF">HMPREF1039_1341</name>
</gene>
<evidence type="ECO:0000256" key="5">
    <source>
        <dbReference type="ARBA" id="ARBA00022691"/>
    </source>
</evidence>
<comment type="caution">
    <text evidence="8">The sequence shown here is derived from an EMBL/GenBank/DDBJ whole genome shotgun (WGS) entry which is preliminary data.</text>
</comment>
<evidence type="ECO:0000313" key="9">
    <source>
        <dbReference type="EMBL" id="EGL41025.1"/>
    </source>
</evidence>
<keyword evidence="2" id="KW-0169">Cobalamin biosynthesis</keyword>
<reference evidence="10" key="1">
    <citation type="submission" date="2009-12" db="EMBL/GenBank/DDBJ databases">
        <title>Sequence of Clostridiales genomosp. BVAB3 str. UPII9-5.</title>
        <authorList>
            <person name="Madupu R."/>
            <person name="Durkin A.S."/>
            <person name="Torralba M."/>
            <person name="Methe B."/>
            <person name="Sutton G.G."/>
            <person name="Strausberg R.L."/>
            <person name="Nelson K.E."/>
        </authorList>
    </citation>
    <scope>NUCLEOTIDE SEQUENCE [LARGE SCALE GENOMIC DNA]</scope>
    <source>
        <strain evidence="10">28L</strain>
    </source>
</reference>
<reference evidence="8" key="2">
    <citation type="submission" date="2009-12" db="EMBL/GenBank/DDBJ databases">
        <authorList>
            <person name="Madupu R."/>
            <person name="Durkin A.S."/>
            <person name="Torralba M."/>
            <person name="Methe B."/>
            <person name="Sutton G.G."/>
            <person name="Strausberg R.L."/>
            <person name="Nelson K.E."/>
        </authorList>
    </citation>
    <scope>NUCLEOTIDE SEQUENCE</scope>
    <source>
        <strain evidence="8">28L</strain>
    </source>
</reference>
<keyword evidence="3 8" id="KW-0489">Methyltransferase</keyword>
<proteinExistence type="predicted"/>
<dbReference type="PANTHER" id="PTHR43182:SF1">
    <property type="entry name" value="COBALT-PRECORRIN-7 C(5)-METHYLTRANSFERASE"/>
    <property type="match status" value="1"/>
</dbReference>
<dbReference type="EMBL" id="AFIJ01000018">
    <property type="protein sequence ID" value="EGL41025.1"/>
    <property type="molecule type" value="Genomic_DNA"/>
</dbReference>
<feature type="domain" description="Tetrapyrrole methylase" evidence="6">
    <location>
        <begin position="2"/>
        <end position="186"/>
    </location>
</feature>